<feature type="transmembrane region" description="Helical" evidence="10">
    <location>
        <begin position="121"/>
        <end position="143"/>
    </location>
</feature>
<reference evidence="13" key="1">
    <citation type="journal article" date="2017" name="Genome Biol.">
        <title>Comparative genomics reveals high biological diversity and specific adaptations in the industrially and medically important fungal genus Aspergillus.</title>
        <authorList>
            <person name="de Vries R.P."/>
            <person name="Riley R."/>
            <person name="Wiebenga A."/>
            <person name="Aguilar-Osorio G."/>
            <person name="Amillis S."/>
            <person name="Uchima C.A."/>
            <person name="Anderluh G."/>
            <person name="Asadollahi M."/>
            <person name="Askin M."/>
            <person name="Barry K."/>
            <person name="Battaglia E."/>
            <person name="Bayram O."/>
            <person name="Benocci T."/>
            <person name="Braus-Stromeyer S.A."/>
            <person name="Caldana C."/>
            <person name="Canovas D."/>
            <person name="Cerqueira G.C."/>
            <person name="Chen F."/>
            <person name="Chen W."/>
            <person name="Choi C."/>
            <person name="Clum A."/>
            <person name="Dos Santos R.A."/>
            <person name="Damasio A.R."/>
            <person name="Diallinas G."/>
            <person name="Emri T."/>
            <person name="Fekete E."/>
            <person name="Flipphi M."/>
            <person name="Freyberg S."/>
            <person name="Gallo A."/>
            <person name="Gournas C."/>
            <person name="Habgood R."/>
            <person name="Hainaut M."/>
            <person name="Harispe M.L."/>
            <person name="Henrissat B."/>
            <person name="Hilden K.S."/>
            <person name="Hope R."/>
            <person name="Hossain A."/>
            <person name="Karabika E."/>
            <person name="Karaffa L."/>
            <person name="Karanyi Z."/>
            <person name="Krasevec N."/>
            <person name="Kuo A."/>
            <person name="Kusch H."/>
            <person name="LaButti K."/>
            <person name="Lagendijk E.L."/>
            <person name="Lapidus A."/>
            <person name="Levasseur A."/>
            <person name="Lindquist E."/>
            <person name="Lipzen A."/>
            <person name="Logrieco A.F."/>
            <person name="MacCabe A."/>
            <person name="Maekelae M.R."/>
            <person name="Malavazi I."/>
            <person name="Melin P."/>
            <person name="Meyer V."/>
            <person name="Mielnichuk N."/>
            <person name="Miskei M."/>
            <person name="Molnar A.P."/>
            <person name="Mule G."/>
            <person name="Ngan C.Y."/>
            <person name="Orejas M."/>
            <person name="Orosz E."/>
            <person name="Ouedraogo J.P."/>
            <person name="Overkamp K.M."/>
            <person name="Park H.-S."/>
            <person name="Perrone G."/>
            <person name="Piumi F."/>
            <person name="Punt P.J."/>
            <person name="Ram A.F."/>
            <person name="Ramon A."/>
            <person name="Rauscher S."/>
            <person name="Record E."/>
            <person name="Riano-Pachon D.M."/>
            <person name="Robert V."/>
            <person name="Roehrig J."/>
            <person name="Ruller R."/>
            <person name="Salamov A."/>
            <person name="Salih N.S."/>
            <person name="Samson R.A."/>
            <person name="Sandor E."/>
            <person name="Sanguinetti M."/>
            <person name="Schuetze T."/>
            <person name="Sepcic K."/>
            <person name="Shelest E."/>
            <person name="Sherlock G."/>
            <person name="Sophianopoulou V."/>
            <person name="Squina F.M."/>
            <person name="Sun H."/>
            <person name="Susca A."/>
            <person name="Todd R.B."/>
            <person name="Tsang A."/>
            <person name="Unkles S.E."/>
            <person name="van de Wiele N."/>
            <person name="van Rossen-Uffink D."/>
            <person name="Oliveira J.V."/>
            <person name="Vesth T.C."/>
            <person name="Visser J."/>
            <person name="Yu J.-H."/>
            <person name="Zhou M."/>
            <person name="Andersen M.R."/>
            <person name="Archer D.B."/>
            <person name="Baker S.E."/>
            <person name="Benoit I."/>
            <person name="Brakhage A.A."/>
            <person name="Braus G.H."/>
            <person name="Fischer R."/>
            <person name="Frisvad J.C."/>
            <person name="Goldman G.H."/>
            <person name="Houbraken J."/>
            <person name="Oakley B."/>
            <person name="Pocsi I."/>
            <person name="Scazzocchio C."/>
            <person name="Seiboth B."/>
            <person name="vanKuyk P.A."/>
            <person name="Wortman J."/>
            <person name="Dyer P.S."/>
            <person name="Grigoriev I.V."/>
        </authorList>
    </citation>
    <scope>NUCLEOTIDE SEQUENCE [LARGE SCALE GENOMIC DNA]</scope>
    <source>
        <strain evidence="13">CBS 506.65</strain>
    </source>
</reference>
<evidence type="ECO:0000256" key="6">
    <source>
        <dbReference type="ARBA" id="ARBA00022989"/>
    </source>
</evidence>
<proteinExistence type="inferred from homology"/>
<evidence type="ECO:0000313" key="12">
    <source>
        <dbReference type="EMBL" id="OJJ43128.1"/>
    </source>
</evidence>
<keyword evidence="4" id="KW-1003">Cell membrane</keyword>
<dbReference type="PANTHER" id="PTHR23501:SF199">
    <property type="entry name" value="MFS EFFLUX TRANSPORTER INPD-RELATED"/>
    <property type="match status" value="1"/>
</dbReference>
<feature type="transmembrane region" description="Helical" evidence="10">
    <location>
        <begin position="208"/>
        <end position="227"/>
    </location>
</feature>
<dbReference type="RefSeq" id="XP_022577638.1">
    <property type="nucleotide sequence ID" value="XM_022726139.1"/>
</dbReference>
<evidence type="ECO:0000256" key="2">
    <source>
        <dbReference type="ARBA" id="ARBA00007520"/>
    </source>
</evidence>
<dbReference type="EMBL" id="KV878354">
    <property type="protein sequence ID" value="OJJ43128.1"/>
    <property type="molecule type" value="Genomic_DNA"/>
</dbReference>
<evidence type="ECO:0000256" key="4">
    <source>
        <dbReference type="ARBA" id="ARBA00022475"/>
    </source>
</evidence>
<dbReference type="FunFam" id="1.20.1720.10:FF:000012">
    <property type="entry name" value="MFS toxin efflux pump (AflT)"/>
    <property type="match status" value="1"/>
</dbReference>
<feature type="compositionally biased region" description="Polar residues" evidence="9">
    <location>
        <begin position="7"/>
        <end position="16"/>
    </location>
</feature>
<dbReference type="PROSITE" id="PS50850">
    <property type="entry name" value="MFS"/>
    <property type="match status" value="1"/>
</dbReference>
<feature type="transmembrane region" description="Helical" evidence="10">
    <location>
        <begin position="476"/>
        <end position="495"/>
    </location>
</feature>
<dbReference type="VEuPathDB" id="FungiDB:ASPZODRAFT_154846"/>
<dbReference type="AlphaFoldDB" id="A0A1L9S7J2"/>
<comment type="similarity">
    <text evidence="2">Belongs to the major facilitator superfamily. TCR/Tet family.</text>
</comment>
<evidence type="ECO:0000256" key="8">
    <source>
        <dbReference type="ARBA" id="ARBA00023180"/>
    </source>
</evidence>
<dbReference type="InterPro" id="IPR011701">
    <property type="entry name" value="MFS"/>
</dbReference>
<dbReference type="FunFam" id="1.20.1250.20:FF:000489">
    <property type="entry name" value="MFS general substrate transporter"/>
    <property type="match status" value="1"/>
</dbReference>
<feature type="transmembrane region" description="Helical" evidence="10">
    <location>
        <begin position="351"/>
        <end position="373"/>
    </location>
</feature>
<evidence type="ECO:0000256" key="7">
    <source>
        <dbReference type="ARBA" id="ARBA00023136"/>
    </source>
</evidence>
<evidence type="ECO:0000256" key="3">
    <source>
        <dbReference type="ARBA" id="ARBA00022448"/>
    </source>
</evidence>
<comment type="subcellular location">
    <subcellularLocation>
        <location evidence="1">Cell membrane</location>
        <topology evidence="1">Multi-pass membrane protein</topology>
    </subcellularLocation>
</comment>
<dbReference type="SUPFAM" id="SSF103473">
    <property type="entry name" value="MFS general substrate transporter"/>
    <property type="match status" value="1"/>
</dbReference>
<dbReference type="GO" id="GO:0005886">
    <property type="term" value="C:plasma membrane"/>
    <property type="evidence" value="ECO:0007669"/>
    <property type="project" value="UniProtKB-SubCell"/>
</dbReference>
<protein>
    <recommendedName>
        <fullName evidence="11">Major facilitator superfamily (MFS) profile domain-containing protein</fullName>
    </recommendedName>
</protein>
<evidence type="ECO:0000256" key="1">
    <source>
        <dbReference type="ARBA" id="ARBA00004651"/>
    </source>
</evidence>
<evidence type="ECO:0000256" key="5">
    <source>
        <dbReference type="ARBA" id="ARBA00022692"/>
    </source>
</evidence>
<feature type="transmembrane region" description="Helical" evidence="10">
    <location>
        <begin position="311"/>
        <end position="330"/>
    </location>
</feature>
<keyword evidence="3" id="KW-0813">Transport</keyword>
<keyword evidence="6 10" id="KW-1133">Transmembrane helix</keyword>
<feature type="compositionally biased region" description="Acidic residues" evidence="9">
    <location>
        <begin position="60"/>
        <end position="75"/>
    </location>
</feature>
<dbReference type="CDD" id="cd17502">
    <property type="entry name" value="MFS_Azr1_MDR_like"/>
    <property type="match status" value="1"/>
</dbReference>
<feature type="transmembrane region" description="Helical" evidence="10">
    <location>
        <begin position="385"/>
        <end position="408"/>
    </location>
</feature>
<feature type="transmembrane region" description="Helical" evidence="10">
    <location>
        <begin position="445"/>
        <end position="464"/>
    </location>
</feature>
<keyword evidence="13" id="KW-1185">Reference proteome</keyword>
<accession>A0A1L9S7J2</accession>
<dbReference type="FunFam" id="1.20.1250.20:FF:000196">
    <property type="entry name" value="MFS toxin efflux pump (AflT)"/>
    <property type="match status" value="1"/>
</dbReference>
<dbReference type="GO" id="GO:0022857">
    <property type="term" value="F:transmembrane transporter activity"/>
    <property type="evidence" value="ECO:0007669"/>
    <property type="project" value="InterPro"/>
</dbReference>
<dbReference type="Proteomes" id="UP000184188">
    <property type="component" value="Unassembled WGS sequence"/>
</dbReference>
<feature type="transmembrane region" description="Helical" evidence="10">
    <location>
        <begin position="550"/>
        <end position="568"/>
    </location>
</feature>
<evidence type="ECO:0000259" key="11">
    <source>
        <dbReference type="PROSITE" id="PS50850"/>
    </source>
</evidence>
<feature type="domain" description="Major facilitator superfamily (MFS) profile" evidence="11">
    <location>
        <begin position="86"/>
        <end position="573"/>
    </location>
</feature>
<sequence>MDERNETTQLAVPHNTQHPRDGIPTSPSPAYSHGSTLVEEVQTSSGSEENGTDSENKEESNEESGTDTETEDGEDEYPSSWKLVLVTIALCLCVFCVALDNTIIATAIPKITDQFDSLDDVGWYGSSYLLTTCAMTLIFGKIYTYYSIKWVYLGALFIFEIGSLVCGITPSSLGLILGRAVAGLGASGLFSGSILIVAKSVPLVKRPLYTGFVGGMYGIASVAGPLMGGAFTDHVTWRWCFYINLPFGAVTALFILFFFPSPKTFKKQQSFRQQLGEFDLIGNFFFLPAIICLLLALQWGGVKYAWGNARIIALLVLAGVLIIIFIGVQFRQQEKATIPPRLLRNRNVWGAAWYNLCLGACFFVFVYYLPIWFQAIKDASAMSSGIMNLPTILGVVICSIVSGGLVTVLGYYTPFMIASSVILTIGAGLLTTLETDSGADKWIGYQILFGVGLGLGMQQTLIVVQASLPAGDIPTATAMMMFAQTLGGSVFVSVGENVFQNQLLKNIHADAPSVNTAAIIAAGATDLRQTVAASVLPAVLDAYNSAVTETFYVGVAMGALSLVGPIFLEWRSVRGTKLEVAAA</sequence>
<dbReference type="InterPro" id="IPR036259">
    <property type="entry name" value="MFS_trans_sf"/>
</dbReference>
<feature type="transmembrane region" description="Helical" evidence="10">
    <location>
        <begin position="239"/>
        <end position="259"/>
    </location>
</feature>
<keyword evidence="8" id="KW-0325">Glycoprotein</keyword>
<feature type="transmembrane region" description="Helical" evidence="10">
    <location>
        <begin position="280"/>
        <end position="299"/>
    </location>
</feature>
<evidence type="ECO:0000256" key="9">
    <source>
        <dbReference type="SAM" id="MobiDB-lite"/>
    </source>
</evidence>
<dbReference type="Pfam" id="PF07690">
    <property type="entry name" value="MFS_1"/>
    <property type="match status" value="1"/>
</dbReference>
<dbReference type="Gene3D" id="1.20.1250.20">
    <property type="entry name" value="MFS general substrate transporter like domains"/>
    <property type="match status" value="1"/>
</dbReference>
<feature type="transmembrane region" description="Helical" evidence="10">
    <location>
        <begin position="176"/>
        <end position="196"/>
    </location>
</feature>
<name>A0A1L9S7J2_9EURO</name>
<feature type="transmembrane region" description="Helical" evidence="10">
    <location>
        <begin position="415"/>
        <end position="433"/>
    </location>
</feature>
<feature type="region of interest" description="Disordered" evidence="9">
    <location>
        <begin position="1"/>
        <end position="75"/>
    </location>
</feature>
<organism evidence="12 13">
    <name type="scientific">Penicilliopsis zonata CBS 506.65</name>
    <dbReference type="NCBI Taxonomy" id="1073090"/>
    <lineage>
        <taxon>Eukaryota</taxon>
        <taxon>Fungi</taxon>
        <taxon>Dikarya</taxon>
        <taxon>Ascomycota</taxon>
        <taxon>Pezizomycotina</taxon>
        <taxon>Eurotiomycetes</taxon>
        <taxon>Eurotiomycetidae</taxon>
        <taxon>Eurotiales</taxon>
        <taxon>Aspergillaceae</taxon>
        <taxon>Penicilliopsis</taxon>
    </lineage>
</organism>
<feature type="transmembrane region" description="Helical" evidence="10">
    <location>
        <begin position="83"/>
        <end position="109"/>
    </location>
</feature>
<keyword evidence="7 10" id="KW-0472">Membrane</keyword>
<dbReference type="InterPro" id="IPR020846">
    <property type="entry name" value="MFS_dom"/>
</dbReference>
<dbReference type="GeneID" id="34612603"/>
<dbReference type="PANTHER" id="PTHR23501">
    <property type="entry name" value="MAJOR FACILITATOR SUPERFAMILY"/>
    <property type="match status" value="1"/>
</dbReference>
<keyword evidence="5 10" id="KW-0812">Transmembrane</keyword>
<evidence type="ECO:0000313" key="13">
    <source>
        <dbReference type="Proteomes" id="UP000184188"/>
    </source>
</evidence>
<gene>
    <name evidence="12" type="ORF">ASPZODRAFT_154846</name>
</gene>
<evidence type="ECO:0000256" key="10">
    <source>
        <dbReference type="SAM" id="Phobius"/>
    </source>
</evidence>
<feature type="transmembrane region" description="Helical" evidence="10">
    <location>
        <begin position="150"/>
        <end position="170"/>
    </location>
</feature>
<dbReference type="OrthoDB" id="10021397at2759"/>